<name>A0ABN7VUE4_GIGMA</name>
<evidence type="ECO:0000313" key="1">
    <source>
        <dbReference type="EMBL" id="CAG8799557.1"/>
    </source>
</evidence>
<comment type="caution">
    <text evidence="1">The sequence shown here is derived from an EMBL/GenBank/DDBJ whole genome shotgun (WGS) entry which is preliminary data.</text>
</comment>
<sequence length="108" mass="11866">MAAEIRDPFDEDSIEAYFQEKLASARQLVKNKCPRVDNKLGIPVSSFYNVPLGQQYFQQPVHSGFAPIGATAYRSSILNQVPISIGTETKEAHGVNLGLLKEVPSLMS</sequence>
<gene>
    <name evidence="1" type="ORF">GMARGA_LOCUS22812</name>
</gene>
<dbReference type="Proteomes" id="UP000789901">
    <property type="component" value="Unassembled WGS sequence"/>
</dbReference>
<evidence type="ECO:0000313" key="2">
    <source>
        <dbReference type="Proteomes" id="UP000789901"/>
    </source>
</evidence>
<keyword evidence="2" id="KW-1185">Reference proteome</keyword>
<protein>
    <submittedName>
        <fullName evidence="1">26738_t:CDS:1</fullName>
    </submittedName>
</protein>
<organism evidence="1 2">
    <name type="scientific">Gigaspora margarita</name>
    <dbReference type="NCBI Taxonomy" id="4874"/>
    <lineage>
        <taxon>Eukaryota</taxon>
        <taxon>Fungi</taxon>
        <taxon>Fungi incertae sedis</taxon>
        <taxon>Mucoromycota</taxon>
        <taxon>Glomeromycotina</taxon>
        <taxon>Glomeromycetes</taxon>
        <taxon>Diversisporales</taxon>
        <taxon>Gigasporaceae</taxon>
        <taxon>Gigaspora</taxon>
    </lineage>
</organism>
<accession>A0ABN7VUE4</accession>
<dbReference type="EMBL" id="CAJVQB010022421">
    <property type="protein sequence ID" value="CAG8799557.1"/>
    <property type="molecule type" value="Genomic_DNA"/>
</dbReference>
<proteinExistence type="predicted"/>
<reference evidence="1 2" key="1">
    <citation type="submission" date="2021-06" db="EMBL/GenBank/DDBJ databases">
        <authorList>
            <person name="Kallberg Y."/>
            <person name="Tangrot J."/>
            <person name="Rosling A."/>
        </authorList>
    </citation>
    <scope>NUCLEOTIDE SEQUENCE [LARGE SCALE GENOMIC DNA]</scope>
    <source>
        <strain evidence="1 2">120-4 pot B 10/14</strain>
    </source>
</reference>